<sequence length="235" mass="26931">MGAKMGSMAYHFLLFAWYTFLVVLMLLIDTDKVPMGIFAYAGLWKYLTFLNLVSYALSYFTFYSSPAWLVTTDYHGCARMLTSCKDILFSVLAFPVGSFVVTIFWMIFLYDRELVYTKEMDRIIPSWLNHSLHTIVLPFLLIEIFLQPHVYPERKHGMALLGLCSAGYLSWVVWIYITVGAWVYPLLGKLSPLALAVFFAVSTGLAFSLYVLGEVLNAYTWGKYQKNRTQTISMS</sequence>
<gene>
    <name evidence="18" type="primary">ADTRP</name>
</gene>
<comment type="subcellular location">
    <subcellularLocation>
        <location evidence="2">Endomembrane system</location>
        <topology evidence="2">Multi-pass membrane protein</topology>
    </subcellularLocation>
</comment>
<dbReference type="GeneTree" id="ENSGT00940000158284"/>
<proteinExistence type="inferred from homology"/>
<dbReference type="PANTHER" id="PTHR10989:SF19">
    <property type="entry name" value="ANDROGEN-DEPENDENT TFPI-REGULATING PROTEIN-LIKE"/>
    <property type="match status" value="1"/>
</dbReference>
<comment type="catalytic activity">
    <reaction evidence="8">
        <text>13-octadecanoyloxy-octadecanoate + H2O = 13-hydroxy-octadecanoate + octadecanoate + H(+)</text>
        <dbReference type="Rhea" id="RHEA:52084"/>
        <dbReference type="ChEBI" id="CHEBI:15377"/>
        <dbReference type="ChEBI" id="CHEBI:15378"/>
        <dbReference type="ChEBI" id="CHEBI:25629"/>
        <dbReference type="ChEBI" id="CHEBI:136304"/>
        <dbReference type="ChEBI" id="CHEBI:136335"/>
    </reaction>
    <physiologicalReaction direction="left-to-right" evidence="8">
        <dbReference type="Rhea" id="RHEA:52085"/>
    </physiologicalReaction>
</comment>
<comment type="similarity">
    <text evidence="3">Belongs to the AIG1 family.</text>
</comment>
<evidence type="ECO:0000313" key="19">
    <source>
        <dbReference type="Proteomes" id="UP000694620"/>
    </source>
</evidence>
<evidence type="ECO:0000256" key="7">
    <source>
        <dbReference type="ARBA" id="ARBA00047368"/>
    </source>
</evidence>
<comment type="catalytic activity">
    <reaction evidence="7">
        <text>12-hexadecanoyloxy-octadecanoate + H2O = 12-hydroxyoctadecanoate + hexadecanoate + H(+)</text>
        <dbReference type="Rhea" id="RHEA:52056"/>
        <dbReference type="ChEBI" id="CHEBI:7896"/>
        <dbReference type="ChEBI" id="CHEBI:15377"/>
        <dbReference type="ChEBI" id="CHEBI:15378"/>
        <dbReference type="ChEBI" id="CHEBI:83677"/>
        <dbReference type="ChEBI" id="CHEBI:84201"/>
    </reaction>
    <physiologicalReaction direction="left-to-right" evidence="7">
        <dbReference type="Rhea" id="RHEA:52057"/>
    </physiologicalReaction>
</comment>
<keyword evidence="5 17" id="KW-1133">Transmembrane helix</keyword>
<reference evidence="18" key="1">
    <citation type="submission" date="2021-06" db="EMBL/GenBank/DDBJ databases">
        <authorList>
            <consortium name="Wellcome Sanger Institute Data Sharing"/>
        </authorList>
    </citation>
    <scope>NUCLEOTIDE SEQUENCE [LARGE SCALE GENOMIC DNA]</scope>
</reference>
<comment type="catalytic activity">
    <reaction evidence="10">
        <text>12-octadecanoyloxy-octadecanoate + H2O = 12-hydroxyoctadecanoate + octadecanoate + H(+)</text>
        <dbReference type="Rhea" id="RHEA:52080"/>
        <dbReference type="ChEBI" id="CHEBI:15377"/>
        <dbReference type="ChEBI" id="CHEBI:15378"/>
        <dbReference type="ChEBI" id="CHEBI:25629"/>
        <dbReference type="ChEBI" id="CHEBI:84201"/>
        <dbReference type="ChEBI" id="CHEBI:136330"/>
    </reaction>
    <physiologicalReaction direction="left-to-right" evidence="10">
        <dbReference type="Rhea" id="RHEA:52081"/>
    </physiologicalReaction>
</comment>
<evidence type="ECO:0000256" key="2">
    <source>
        <dbReference type="ARBA" id="ARBA00004127"/>
    </source>
</evidence>
<organism evidence="18 19">
    <name type="scientific">Erpetoichthys calabaricus</name>
    <name type="common">Rope fish</name>
    <name type="synonym">Calamoichthys calabaricus</name>
    <dbReference type="NCBI Taxonomy" id="27687"/>
    <lineage>
        <taxon>Eukaryota</taxon>
        <taxon>Metazoa</taxon>
        <taxon>Chordata</taxon>
        <taxon>Craniata</taxon>
        <taxon>Vertebrata</taxon>
        <taxon>Euteleostomi</taxon>
        <taxon>Actinopterygii</taxon>
        <taxon>Polypteriformes</taxon>
        <taxon>Polypteridae</taxon>
        <taxon>Erpetoichthys</taxon>
    </lineage>
</organism>
<accession>A0A8C4XC38</accession>
<feature type="transmembrane region" description="Helical" evidence="17">
    <location>
        <begin position="87"/>
        <end position="107"/>
    </location>
</feature>
<evidence type="ECO:0000256" key="11">
    <source>
        <dbReference type="ARBA" id="ARBA00048701"/>
    </source>
</evidence>
<feature type="transmembrane region" description="Helical" evidence="17">
    <location>
        <begin position="127"/>
        <end position="146"/>
    </location>
</feature>
<evidence type="ECO:0000256" key="9">
    <source>
        <dbReference type="ARBA" id="ARBA00047863"/>
    </source>
</evidence>
<evidence type="ECO:0000256" key="5">
    <source>
        <dbReference type="ARBA" id="ARBA00022989"/>
    </source>
</evidence>
<dbReference type="GO" id="GO:0016020">
    <property type="term" value="C:membrane"/>
    <property type="evidence" value="ECO:0007669"/>
    <property type="project" value="InterPro"/>
</dbReference>
<comment type="catalytic activity">
    <reaction evidence="11">
        <text>12-(9Z-octadecenoyloxy)-octadecanoate + H2O = 12-hydroxyoctadecanoate + (9Z)-octadecenoate + H(+)</text>
        <dbReference type="Rhea" id="RHEA:52060"/>
        <dbReference type="ChEBI" id="CHEBI:15377"/>
        <dbReference type="ChEBI" id="CHEBI:15378"/>
        <dbReference type="ChEBI" id="CHEBI:30823"/>
        <dbReference type="ChEBI" id="CHEBI:84201"/>
        <dbReference type="ChEBI" id="CHEBI:136302"/>
    </reaction>
    <physiologicalReaction direction="left-to-right" evidence="11">
        <dbReference type="Rhea" id="RHEA:52061"/>
    </physiologicalReaction>
</comment>
<feature type="transmembrane region" description="Helical" evidence="17">
    <location>
        <begin position="48"/>
        <end position="66"/>
    </location>
</feature>
<dbReference type="AlphaFoldDB" id="A0A8C4XC38"/>
<evidence type="ECO:0000256" key="4">
    <source>
        <dbReference type="ARBA" id="ARBA00022692"/>
    </source>
</evidence>
<keyword evidence="6 17" id="KW-0472">Membrane</keyword>
<keyword evidence="19" id="KW-1185">Reference proteome</keyword>
<reference evidence="18" key="2">
    <citation type="submission" date="2025-08" db="UniProtKB">
        <authorList>
            <consortium name="Ensembl"/>
        </authorList>
    </citation>
    <scope>IDENTIFICATION</scope>
</reference>
<comment type="catalytic activity">
    <reaction evidence="16">
        <text>12-(9Z-hexadecenoyloxy)-octadecanoate + H2O = 12-hydroxyoctadecanoate + (9Z)-hexadecenoate + H(+)</text>
        <dbReference type="Rhea" id="RHEA:52072"/>
        <dbReference type="ChEBI" id="CHEBI:15377"/>
        <dbReference type="ChEBI" id="CHEBI:15378"/>
        <dbReference type="ChEBI" id="CHEBI:32372"/>
        <dbReference type="ChEBI" id="CHEBI:84201"/>
        <dbReference type="ChEBI" id="CHEBI:136312"/>
    </reaction>
    <physiologicalReaction direction="left-to-right" evidence="16">
        <dbReference type="Rhea" id="RHEA:52073"/>
    </physiologicalReaction>
</comment>
<evidence type="ECO:0000256" key="15">
    <source>
        <dbReference type="ARBA" id="ARBA00049322"/>
    </source>
</evidence>
<dbReference type="Pfam" id="PF04750">
    <property type="entry name" value="Far-17a_AIG1"/>
    <property type="match status" value="1"/>
</dbReference>
<feature type="transmembrane region" description="Helical" evidence="17">
    <location>
        <begin position="158"/>
        <end position="184"/>
    </location>
</feature>
<evidence type="ECO:0000256" key="10">
    <source>
        <dbReference type="ARBA" id="ARBA00048680"/>
    </source>
</evidence>
<dbReference type="PANTHER" id="PTHR10989">
    <property type="entry name" value="ANDROGEN-INDUCED PROTEIN 1-RELATED"/>
    <property type="match status" value="1"/>
</dbReference>
<evidence type="ECO:0000256" key="13">
    <source>
        <dbReference type="ARBA" id="ARBA00049221"/>
    </source>
</evidence>
<evidence type="ECO:0000313" key="18">
    <source>
        <dbReference type="Ensembl" id="ENSECRP00000020010.1"/>
    </source>
</evidence>
<protein>
    <submittedName>
        <fullName evidence="18">Androgen dependent TFPI regulating protein</fullName>
    </submittedName>
</protein>
<comment type="catalytic activity">
    <reaction evidence="13">
        <text>9-octadecanoyloxy-octadecanoate + H2O = 9-hydroxy-octadecanoate + octadecanoate + H(+)</text>
        <dbReference type="Rhea" id="RHEA:52096"/>
        <dbReference type="ChEBI" id="CHEBI:15377"/>
        <dbReference type="ChEBI" id="CHEBI:15378"/>
        <dbReference type="ChEBI" id="CHEBI:25629"/>
        <dbReference type="ChEBI" id="CHEBI:136286"/>
        <dbReference type="ChEBI" id="CHEBI:136373"/>
    </reaction>
    <physiologicalReaction direction="left-to-right" evidence="13">
        <dbReference type="Rhea" id="RHEA:52097"/>
    </physiologicalReaction>
</comment>
<evidence type="ECO:0000256" key="8">
    <source>
        <dbReference type="ARBA" id="ARBA00047427"/>
    </source>
</evidence>
<dbReference type="InterPro" id="IPR006838">
    <property type="entry name" value="ADTRP_AIG1"/>
</dbReference>
<evidence type="ECO:0000256" key="16">
    <source>
        <dbReference type="ARBA" id="ARBA00049428"/>
    </source>
</evidence>
<evidence type="ECO:0000256" key="6">
    <source>
        <dbReference type="ARBA" id="ARBA00023136"/>
    </source>
</evidence>
<reference evidence="18" key="3">
    <citation type="submission" date="2025-09" db="UniProtKB">
        <authorList>
            <consortium name="Ensembl"/>
        </authorList>
    </citation>
    <scope>IDENTIFICATION</scope>
</reference>
<keyword evidence="4 17" id="KW-0812">Transmembrane</keyword>
<evidence type="ECO:0000256" key="17">
    <source>
        <dbReference type="SAM" id="Phobius"/>
    </source>
</evidence>
<comment type="catalytic activity">
    <reaction evidence="15">
        <text>13-(9Z-hexadecenoyloxy)-octadecanoate + H2O = 13-hydroxy-octadecanoate + (9Z)-hexadecenoate + H(+)</text>
        <dbReference type="Rhea" id="RHEA:52076"/>
        <dbReference type="ChEBI" id="CHEBI:15377"/>
        <dbReference type="ChEBI" id="CHEBI:15378"/>
        <dbReference type="ChEBI" id="CHEBI:32372"/>
        <dbReference type="ChEBI" id="CHEBI:136304"/>
        <dbReference type="ChEBI" id="CHEBI:136315"/>
    </reaction>
    <physiologicalReaction direction="left-to-right" evidence="15">
        <dbReference type="Rhea" id="RHEA:52077"/>
    </physiologicalReaction>
</comment>
<feature type="transmembrane region" description="Helical" evidence="17">
    <location>
        <begin position="190"/>
        <end position="213"/>
    </location>
</feature>
<evidence type="ECO:0000256" key="14">
    <source>
        <dbReference type="ARBA" id="ARBA00049296"/>
    </source>
</evidence>
<dbReference type="Proteomes" id="UP000694620">
    <property type="component" value="Chromosome 13"/>
</dbReference>
<dbReference type="GO" id="GO:0012505">
    <property type="term" value="C:endomembrane system"/>
    <property type="evidence" value="ECO:0007669"/>
    <property type="project" value="UniProtKB-SubCell"/>
</dbReference>
<evidence type="ECO:0000256" key="3">
    <source>
        <dbReference type="ARBA" id="ARBA00009300"/>
    </source>
</evidence>
<name>A0A8C4XC38_ERPCA</name>
<evidence type="ECO:0000256" key="12">
    <source>
        <dbReference type="ARBA" id="ARBA00048800"/>
    </source>
</evidence>
<dbReference type="Ensembl" id="ENSECRT00000020440.1">
    <property type="protein sequence ID" value="ENSECRP00000020010.1"/>
    <property type="gene ID" value="ENSECRG00000013320.1"/>
</dbReference>
<evidence type="ECO:0000256" key="1">
    <source>
        <dbReference type="ARBA" id="ARBA00000923"/>
    </source>
</evidence>
<comment type="catalytic activity">
    <reaction evidence="14">
        <text>13-(9Z-octadecenoyloxy)-octadecanoate + H2O = 13-hydroxy-octadecanoate + (9Z)-octadecenoate + H(+)</text>
        <dbReference type="Rhea" id="RHEA:52064"/>
        <dbReference type="ChEBI" id="CHEBI:15377"/>
        <dbReference type="ChEBI" id="CHEBI:15378"/>
        <dbReference type="ChEBI" id="CHEBI:30823"/>
        <dbReference type="ChEBI" id="CHEBI:136303"/>
        <dbReference type="ChEBI" id="CHEBI:136304"/>
    </reaction>
    <physiologicalReaction direction="left-to-right" evidence="14">
        <dbReference type="Rhea" id="RHEA:52065"/>
    </physiologicalReaction>
</comment>
<comment type="catalytic activity">
    <reaction evidence="12">
        <text>9-(9Z-octadecenoyloxy)-octadecanoate + H2O = 9-hydroxy-octadecanoate + (9Z)-octadecenoate + H(+)</text>
        <dbReference type="Rhea" id="RHEA:52048"/>
        <dbReference type="ChEBI" id="CHEBI:15377"/>
        <dbReference type="ChEBI" id="CHEBI:15378"/>
        <dbReference type="ChEBI" id="CHEBI:30823"/>
        <dbReference type="ChEBI" id="CHEBI:136282"/>
        <dbReference type="ChEBI" id="CHEBI:136286"/>
    </reaction>
    <physiologicalReaction direction="left-to-right" evidence="12">
        <dbReference type="Rhea" id="RHEA:52049"/>
    </physiologicalReaction>
</comment>
<feature type="transmembrane region" description="Helical" evidence="17">
    <location>
        <begin position="12"/>
        <end position="28"/>
    </location>
</feature>
<comment type="catalytic activity">
    <reaction evidence="9">
        <text>9-hexadecanoyloxy-octadecanoate + H2O = 9-hydroxy-octadecanoate + hexadecanoate + H(+)</text>
        <dbReference type="Rhea" id="RHEA:52052"/>
        <dbReference type="ChEBI" id="CHEBI:7896"/>
        <dbReference type="ChEBI" id="CHEBI:15377"/>
        <dbReference type="ChEBI" id="CHEBI:15378"/>
        <dbReference type="ChEBI" id="CHEBI:83670"/>
        <dbReference type="ChEBI" id="CHEBI:136286"/>
    </reaction>
    <physiologicalReaction direction="left-to-right" evidence="9">
        <dbReference type="Rhea" id="RHEA:52053"/>
    </physiologicalReaction>
</comment>
<comment type="catalytic activity">
    <reaction evidence="1">
        <text>9-(9Z-hexadecenoyloxy)-octadecanoate + H2O = (9Z)-hexadecenoate + 9-hydroxy-octadecanoate + H(+)</text>
        <dbReference type="Rhea" id="RHEA:52068"/>
        <dbReference type="ChEBI" id="CHEBI:15377"/>
        <dbReference type="ChEBI" id="CHEBI:15378"/>
        <dbReference type="ChEBI" id="CHEBI:32372"/>
        <dbReference type="ChEBI" id="CHEBI:136286"/>
        <dbReference type="ChEBI" id="CHEBI:136309"/>
    </reaction>
    <physiologicalReaction direction="left-to-right" evidence="1">
        <dbReference type="Rhea" id="RHEA:52069"/>
    </physiologicalReaction>
</comment>